<organism evidence="2 3">
    <name type="scientific">Mycena pura</name>
    <dbReference type="NCBI Taxonomy" id="153505"/>
    <lineage>
        <taxon>Eukaryota</taxon>
        <taxon>Fungi</taxon>
        <taxon>Dikarya</taxon>
        <taxon>Basidiomycota</taxon>
        <taxon>Agaricomycotina</taxon>
        <taxon>Agaricomycetes</taxon>
        <taxon>Agaricomycetidae</taxon>
        <taxon>Agaricales</taxon>
        <taxon>Marasmiineae</taxon>
        <taxon>Mycenaceae</taxon>
        <taxon>Mycena</taxon>
    </lineage>
</organism>
<protein>
    <submittedName>
        <fullName evidence="2">Uncharacterized protein</fullName>
    </submittedName>
</protein>
<accession>A0AAD6YMG8</accession>
<dbReference type="EMBL" id="JARJCW010000005">
    <property type="protein sequence ID" value="KAJ7224051.1"/>
    <property type="molecule type" value="Genomic_DNA"/>
</dbReference>
<dbReference type="AlphaFoldDB" id="A0AAD6YMG8"/>
<evidence type="ECO:0000256" key="1">
    <source>
        <dbReference type="SAM" id="MobiDB-lite"/>
    </source>
</evidence>
<proteinExistence type="predicted"/>
<evidence type="ECO:0000313" key="2">
    <source>
        <dbReference type="EMBL" id="KAJ7224051.1"/>
    </source>
</evidence>
<feature type="region of interest" description="Disordered" evidence="1">
    <location>
        <begin position="105"/>
        <end position="144"/>
    </location>
</feature>
<comment type="caution">
    <text evidence="2">The sequence shown here is derived from an EMBL/GenBank/DDBJ whole genome shotgun (WGS) entry which is preliminary data.</text>
</comment>
<feature type="region of interest" description="Disordered" evidence="1">
    <location>
        <begin position="1"/>
        <end position="46"/>
    </location>
</feature>
<dbReference type="Proteomes" id="UP001219525">
    <property type="component" value="Unassembled WGS sequence"/>
</dbReference>
<name>A0AAD6YMG8_9AGAR</name>
<gene>
    <name evidence="2" type="ORF">GGX14DRAFT_386857</name>
</gene>
<sequence length="144" mass="14890">MALLNGHAHANGDVGAASDDGEEKLAKHRRKKVKAAGAGSQAPAPTPCAGLRRCWTSCRTRPRMGTQAQGGWLHISDARMDRCGAVQVLAIVTLEVNFALRHAAAAQRAARGGGGRAEQMRVGGRATQTQKGAARQRGGGGEGS</sequence>
<keyword evidence="3" id="KW-1185">Reference proteome</keyword>
<evidence type="ECO:0000313" key="3">
    <source>
        <dbReference type="Proteomes" id="UP001219525"/>
    </source>
</evidence>
<reference evidence="2" key="1">
    <citation type="submission" date="2023-03" db="EMBL/GenBank/DDBJ databases">
        <title>Massive genome expansion in bonnet fungi (Mycena s.s.) driven by repeated elements and novel gene families across ecological guilds.</title>
        <authorList>
            <consortium name="Lawrence Berkeley National Laboratory"/>
            <person name="Harder C.B."/>
            <person name="Miyauchi S."/>
            <person name="Viragh M."/>
            <person name="Kuo A."/>
            <person name="Thoen E."/>
            <person name="Andreopoulos B."/>
            <person name="Lu D."/>
            <person name="Skrede I."/>
            <person name="Drula E."/>
            <person name="Henrissat B."/>
            <person name="Morin E."/>
            <person name="Kohler A."/>
            <person name="Barry K."/>
            <person name="LaButti K."/>
            <person name="Morin E."/>
            <person name="Salamov A."/>
            <person name="Lipzen A."/>
            <person name="Mereny Z."/>
            <person name="Hegedus B."/>
            <person name="Baldrian P."/>
            <person name="Stursova M."/>
            <person name="Weitz H."/>
            <person name="Taylor A."/>
            <person name="Grigoriev I.V."/>
            <person name="Nagy L.G."/>
            <person name="Martin F."/>
            <person name="Kauserud H."/>
        </authorList>
    </citation>
    <scope>NUCLEOTIDE SEQUENCE</scope>
    <source>
        <strain evidence="2">9144</strain>
    </source>
</reference>